<dbReference type="EMBL" id="OVEO01000010">
    <property type="protein sequence ID" value="SPQ98726.1"/>
    <property type="molecule type" value="Genomic_DNA"/>
</dbReference>
<dbReference type="PANTHER" id="PTHR12894">
    <property type="entry name" value="CNH DOMAIN CONTAINING"/>
    <property type="match status" value="1"/>
</dbReference>
<dbReference type="GO" id="GO:0034058">
    <property type="term" value="P:endosomal vesicle fusion"/>
    <property type="evidence" value="ECO:0007669"/>
    <property type="project" value="TreeGrafter"/>
</dbReference>
<evidence type="ECO:0000313" key="9">
    <source>
        <dbReference type="Proteomes" id="UP000290189"/>
    </source>
</evidence>
<keyword evidence="3" id="KW-0963">Cytoplasm</keyword>
<evidence type="ECO:0000313" key="8">
    <source>
        <dbReference type="Proteomes" id="UP000039324"/>
    </source>
</evidence>
<feature type="domain" description="CNH" evidence="5">
    <location>
        <begin position="12"/>
        <end position="286"/>
    </location>
</feature>
<keyword evidence="2" id="KW-0813">Transport</keyword>
<reference evidence="7 9" key="2">
    <citation type="submission" date="2018-03" db="EMBL/GenBank/DDBJ databases">
        <authorList>
            <person name="Fogelqvist J."/>
        </authorList>
    </citation>
    <scope>NUCLEOTIDE SEQUENCE [LARGE SCALE GENOMIC DNA]</scope>
</reference>
<dbReference type="GO" id="GO:0006914">
    <property type="term" value="P:autophagy"/>
    <property type="evidence" value="ECO:0007669"/>
    <property type="project" value="TreeGrafter"/>
</dbReference>
<comment type="subcellular location">
    <subcellularLocation>
        <location evidence="1">Cytoplasm</location>
    </subcellularLocation>
</comment>
<dbReference type="InterPro" id="IPR032914">
    <property type="entry name" value="Vam6/VPS39/TRAP1"/>
</dbReference>
<dbReference type="GO" id="GO:0016020">
    <property type="term" value="C:membrane"/>
    <property type="evidence" value="ECO:0007669"/>
    <property type="project" value="TreeGrafter"/>
</dbReference>
<evidence type="ECO:0000256" key="2">
    <source>
        <dbReference type="ARBA" id="ARBA00022448"/>
    </source>
</evidence>
<protein>
    <recommendedName>
        <fullName evidence="5">CNH domain-containing protein</fullName>
    </recommendedName>
</protein>
<evidence type="ECO:0000313" key="6">
    <source>
        <dbReference type="EMBL" id="CEO94764.1"/>
    </source>
</evidence>
<accession>A0A0G4IHV5</accession>
<geneLocation type="mitochondrion" evidence="7"/>
<gene>
    <name evidence="6" type="ORF">PBRA_003578</name>
    <name evidence="7" type="ORF">PLBR_LOCUS5941</name>
</gene>
<dbReference type="Proteomes" id="UP000290189">
    <property type="component" value="Unassembled WGS sequence"/>
</dbReference>
<proteinExistence type="predicted"/>
<dbReference type="Proteomes" id="UP000039324">
    <property type="component" value="Unassembled WGS sequence"/>
</dbReference>
<dbReference type="Pfam" id="PF10366">
    <property type="entry name" value="Vps39_1"/>
    <property type="match status" value="1"/>
</dbReference>
<keyword evidence="8" id="KW-1185">Reference proteome</keyword>
<keyword evidence="7" id="KW-0496">Mitochondrion</keyword>
<dbReference type="InterPro" id="IPR019452">
    <property type="entry name" value="VPS39/TGF_beta_rcpt-assoc_1"/>
</dbReference>
<dbReference type="GO" id="GO:0015031">
    <property type="term" value="P:protein transport"/>
    <property type="evidence" value="ECO:0007669"/>
    <property type="project" value="UniProtKB-KW"/>
</dbReference>
<dbReference type="STRING" id="37360.A0A0G4IHV5"/>
<evidence type="ECO:0000256" key="4">
    <source>
        <dbReference type="ARBA" id="ARBA00022927"/>
    </source>
</evidence>
<dbReference type="EMBL" id="CDSF01000002">
    <property type="protein sequence ID" value="CEO94764.1"/>
    <property type="molecule type" value="Genomic_DNA"/>
</dbReference>
<dbReference type="PROSITE" id="PS50219">
    <property type="entry name" value="CNH"/>
    <property type="match status" value="1"/>
</dbReference>
<sequence length="835" mass="91413">MLAVRRAQLPDTPDVTSVYVDDGNRTLLVGTARGDLVDVATSRRVHVSAAPIAQVFVVRAPVAIVVDASNAVHAVDTETMTVSRDDAVPIGSGNRVYAIACHADRLAVICGGPSRIRCHVLSLSPTARSSWTLTHEASLRGIAESDLPSIASSMTMHDDDIFIGAPAQYVRLGLRPDGNIDVVPFSSIPVQGVVPICELVPSHRQVLVSTSSRIGLFVTCDGMPCPERMPLAWTHAPDAVRFCADLAVAIIASAMRIEVFTVAKSQLVQCIDLSAADTPSETSALAVSLQRHPSIAAVAAGTHGAVLEQMSLEEEISSYVDALRVDAAVKALGSDPGKPALNALNLRLASAMFHHLLFADALARLDNPRDVLALYPRIASPYAPSSSPFSSLTDLVQAGKERLRSRIDTLDFPRQRLLDLCALPTETLVQRALATLGSRLWAFRDRGPSSEVRSSEFPKRPPRDIKATHEDALLIDTTLLKIAVILPTGLLPYSLEELLLPHNSCLESHVLTFLSEKQAWDALGLFHQSKGEHRRALAVWAESRTEAALQSSVALMSTLGPTHPLILEFAPWCLETNASNAIRVLSGAHGRWTSVLTFLRNLNDPGLPLLYLRFLVREERCMDPAAHTALAQALIAALPSTKEELYQFLGSSDCLYNGAVILQHLRSDQYAERIVVLRRLGAHDRALRTLFDELHDVDGAIQYAEANNAILHMASIALPSADRDLRLRILLLLSRHARKLDPMAVLNVLPEDLQVTDVGGLLNRIIPAMLTRRRFAQVERNLHRIQRVNIERELLEAQRHQVRIDASTVCRVCHKHIGVQPFTVSGSRIFHYQCR</sequence>
<reference evidence="6 8" key="1">
    <citation type="submission" date="2015-02" db="EMBL/GenBank/DDBJ databases">
        <authorList>
            <person name="Chooi Y.-H."/>
        </authorList>
    </citation>
    <scope>NUCLEOTIDE SEQUENCE [LARGE SCALE GENOMIC DNA]</scope>
    <source>
        <strain evidence="6">E3</strain>
    </source>
</reference>
<evidence type="ECO:0000259" key="5">
    <source>
        <dbReference type="PROSITE" id="PS50219"/>
    </source>
</evidence>
<dbReference type="GO" id="GO:0005737">
    <property type="term" value="C:cytoplasm"/>
    <property type="evidence" value="ECO:0007669"/>
    <property type="project" value="UniProtKB-SubCell"/>
</dbReference>
<dbReference type="PANTHER" id="PTHR12894:SF27">
    <property type="entry name" value="TRANSFORMING GROWTH FACTOR-BETA RECEPTOR-ASSOCIATED PROTEIN 1"/>
    <property type="match status" value="1"/>
</dbReference>
<evidence type="ECO:0000256" key="1">
    <source>
        <dbReference type="ARBA" id="ARBA00004496"/>
    </source>
</evidence>
<evidence type="ECO:0000256" key="3">
    <source>
        <dbReference type="ARBA" id="ARBA00022490"/>
    </source>
</evidence>
<organism evidence="6 8">
    <name type="scientific">Plasmodiophora brassicae</name>
    <name type="common">Clubroot disease agent</name>
    <dbReference type="NCBI Taxonomy" id="37360"/>
    <lineage>
        <taxon>Eukaryota</taxon>
        <taxon>Sar</taxon>
        <taxon>Rhizaria</taxon>
        <taxon>Endomyxa</taxon>
        <taxon>Phytomyxea</taxon>
        <taxon>Plasmodiophorida</taxon>
        <taxon>Plasmodiophoridae</taxon>
        <taxon>Plasmodiophora</taxon>
    </lineage>
</organism>
<dbReference type="InterPro" id="IPR001180">
    <property type="entry name" value="CNH_dom"/>
</dbReference>
<name>A0A0G4IHV5_PLABS</name>
<keyword evidence="4" id="KW-0653">Protein transport</keyword>
<evidence type="ECO:0000313" key="7">
    <source>
        <dbReference type="EMBL" id="SPQ98726.1"/>
    </source>
</evidence>
<dbReference type="OrthoDB" id="5325112at2759"/>
<dbReference type="AlphaFoldDB" id="A0A0G4IHV5"/>